<sequence>MPSRDGFETWLEYEVALSALLILAAITVGAGRILVALLRQAPLTTVELVLYGGLVLLAGSFGALRWLNR</sequence>
<gene>
    <name evidence="2" type="ORF">GCM10009019_24530</name>
</gene>
<keyword evidence="1" id="KW-0472">Membrane</keyword>
<comment type="caution">
    <text evidence="2">The sequence shown here is derived from an EMBL/GenBank/DDBJ whole genome shotgun (WGS) entry which is preliminary data.</text>
</comment>
<protein>
    <submittedName>
        <fullName evidence="2">Uncharacterized protein</fullName>
    </submittedName>
</protein>
<proteinExistence type="predicted"/>
<dbReference type="AlphaFoldDB" id="A0AAV3T4U6"/>
<feature type="transmembrane region" description="Helical" evidence="1">
    <location>
        <begin position="15"/>
        <end position="36"/>
    </location>
</feature>
<dbReference type="RefSeq" id="WP_227262238.1">
    <property type="nucleotide sequence ID" value="NZ_BAAADU010000002.1"/>
</dbReference>
<dbReference type="GeneID" id="68572861"/>
<keyword evidence="1" id="KW-1133">Transmembrane helix</keyword>
<evidence type="ECO:0000256" key="1">
    <source>
        <dbReference type="SAM" id="Phobius"/>
    </source>
</evidence>
<organism evidence="2 3">
    <name type="scientific">Salarchaeum japonicum</name>
    <dbReference type="NCBI Taxonomy" id="555573"/>
    <lineage>
        <taxon>Archaea</taxon>
        <taxon>Methanobacteriati</taxon>
        <taxon>Methanobacteriota</taxon>
        <taxon>Stenosarchaea group</taxon>
        <taxon>Halobacteria</taxon>
        <taxon>Halobacteriales</taxon>
        <taxon>Halobacteriaceae</taxon>
    </lineage>
</organism>
<accession>A0AAV3T4U6</accession>
<evidence type="ECO:0000313" key="2">
    <source>
        <dbReference type="EMBL" id="GAA0659138.1"/>
    </source>
</evidence>
<name>A0AAV3T4U6_9EURY</name>
<evidence type="ECO:0000313" key="3">
    <source>
        <dbReference type="Proteomes" id="UP001500194"/>
    </source>
</evidence>
<dbReference type="EMBL" id="BAAADU010000002">
    <property type="protein sequence ID" value="GAA0659138.1"/>
    <property type="molecule type" value="Genomic_DNA"/>
</dbReference>
<keyword evidence="3" id="KW-1185">Reference proteome</keyword>
<reference evidence="2 3" key="1">
    <citation type="journal article" date="2019" name="Int. J. Syst. Evol. Microbiol.">
        <title>The Global Catalogue of Microorganisms (GCM) 10K type strain sequencing project: providing services to taxonomists for standard genome sequencing and annotation.</title>
        <authorList>
            <consortium name="The Broad Institute Genomics Platform"/>
            <consortium name="The Broad Institute Genome Sequencing Center for Infectious Disease"/>
            <person name="Wu L."/>
            <person name="Ma J."/>
        </authorList>
    </citation>
    <scope>NUCLEOTIDE SEQUENCE [LARGE SCALE GENOMIC DNA]</scope>
    <source>
        <strain evidence="2 3">JCM 16327</strain>
    </source>
</reference>
<keyword evidence="1" id="KW-0812">Transmembrane</keyword>
<feature type="transmembrane region" description="Helical" evidence="1">
    <location>
        <begin position="48"/>
        <end position="67"/>
    </location>
</feature>
<dbReference type="Proteomes" id="UP001500194">
    <property type="component" value="Unassembled WGS sequence"/>
</dbReference>